<keyword evidence="2" id="KW-1185">Reference proteome</keyword>
<feature type="non-terminal residue" evidence="1">
    <location>
        <position position="1"/>
    </location>
</feature>
<gene>
    <name evidence="1" type="ORF">SAMN04488026_106324</name>
</gene>
<evidence type="ECO:0000313" key="2">
    <source>
        <dbReference type="Proteomes" id="UP000199382"/>
    </source>
</evidence>
<dbReference type="AlphaFoldDB" id="A0A1G9GI12"/>
<evidence type="ECO:0000313" key="1">
    <source>
        <dbReference type="EMBL" id="SDL00296.1"/>
    </source>
</evidence>
<accession>A0A1G9GI12</accession>
<name>A0A1G9GI12_9RHOB</name>
<organism evidence="1 2">
    <name type="scientific">Aliiruegeria lutimaris</name>
    <dbReference type="NCBI Taxonomy" id="571298"/>
    <lineage>
        <taxon>Bacteria</taxon>
        <taxon>Pseudomonadati</taxon>
        <taxon>Pseudomonadota</taxon>
        <taxon>Alphaproteobacteria</taxon>
        <taxon>Rhodobacterales</taxon>
        <taxon>Roseobacteraceae</taxon>
        <taxon>Aliiruegeria</taxon>
    </lineage>
</organism>
<dbReference type="Proteomes" id="UP000199382">
    <property type="component" value="Unassembled WGS sequence"/>
</dbReference>
<proteinExistence type="predicted"/>
<dbReference type="EMBL" id="FNEK01000063">
    <property type="protein sequence ID" value="SDL00296.1"/>
    <property type="molecule type" value="Genomic_DNA"/>
</dbReference>
<reference evidence="1 2" key="1">
    <citation type="submission" date="2016-10" db="EMBL/GenBank/DDBJ databases">
        <authorList>
            <person name="de Groot N.N."/>
        </authorList>
    </citation>
    <scope>NUCLEOTIDE SEQUENCE [LARGE SCALE GENOMIC DNA]</scope>
    <source>
        <strain evidence="1 2">DSM 25294</strain>
    </source>
</reference>
<protein>
    <submittedName>
        <fullName evidence="1">Uncharacterized protein</fullName>
    </submittedName>
</protein>
<sequence>EQKFLVDLSGSSKAVEAVKACQAEQTEPAAE</sequence>